<evidence type="ECO:0000256" key="1">
    <source>
        <dbReference type="ARBA" id="ARBA00001973"/>
    </source>
</evidence>
<dbReference type="GO" id="GO:0004497">
    <property type="term" value="F:monooxygenase activity"/>
    <property type="evidence" value="ECO:0007669"/>
    <property type="project" value="UniProtKB-KW"/>
</dbReference>
<evidence type="ECO:0000256" key="6">
    <source>
        <dbReference type="ARBA" id="ARBA00023001"/>
    </source>
</evidence>
<reference evidence="20 21" key="1">
    <citation type="submission" date="2018-11" db="EMBL/GenBank/DDBJ databases">
        <title>Genome assembly of Steccherinum ochraceum LE-BIN_3174, the white-rot fungus of the Steccherinaceae family (The Residual Polyporoid clade, Polyporales, Basidiomycota).</title>
        <authorList>
            <person name="Fedorova T.V."/>
            <person name="Glazunova O.A."/>
            <person name="Landesman E.O."/>
            <person name="Moiseenko K.V."/>
            <person name="Psurtseva N.V."/>
            <person name="Savinova O.S."/>
            <person name="Shakhova N.V."/>
            <person name="Tyazhelova T.V."/>
            <person name="Vasina D.V."/>
        </authorList>
    </citation>
    <scope>NUCLEOTIDE SEQUENCE [LARGE SCALE GENOMIC DNA]</scope>
    <source>
        <strain evidence="20 21">LE-BIN_3174</strain>
    </source>
</reference>
<dbReference type="GO" id="GO:0030245">
    <property type="term" value="P:cellulose catabolic process"/>
    <property type="evidence" value="ECO:0007669"/>
    <property type="project" value="UniProtKB-KW"/>
</dbReference>
<feature type="transmembrane region" description="Helical" evidence="17">
    <location>
        <begin position="303"/>
        <end position="323"/>
    </location>
</feature>
<dbReference type="PANTHER" id="PTHR33353:SF10">
    <property type="entry name" value="ENDO-BETA-1,4-GLUCANASE D"/>
    <property type="match status" value="1"/>
</dbReference>
<evidence type="ECO:0000256" key="10">
    <source>
        <dbReference type="ARBA" id="ARBA00023157"/>
    </source>
</evidence>
<keyword evidence="17" id="KW-0812">Transmembrane</keyword>
<evidence type="ECO:0000313" key="20">
    <source>
        <dbReference type="EMBL" id="TCD61287.1"/>
    </source>
</evidence>
<feature type="domain" description="Auxiliary Activity family 9 catalytic" evidence="19">
    <location>
        <begin position="23"/>
        <end position="223"/>
    </location>
</feature>
<evidence type="ECO:0000256" key="11">
    <source>
        <dbReference type="ARBA" id="ARBA00023277"/>
    </source>
</evidence>
<feature type="compositionally biased region" description="Polar residues" evidence="16">
    <location>
        <begin position="288"/>
        <end position="297"/>
    </location>
</feature>
<name>A0A4V2MV67_9APHY</name>
<comment type="cofactor">
    <cofactor evidence="1">
        <name>Cu(2+)</name>
        <dbReference type="ChEBI" id="CHEBI:29036"/>
    </cofactor>
</comment>
<dbReference type="Proteomes" id="UP000292702">
    <property type="component" value="Unassembled WGS sequence"/>
</dbReference>
<comment type="subcellular location">
    <subcellularLocation>
        <location evidence="2">Secreted</location>
    </subcellularLocation>
</comment>
<evidence type="ECO:0000256" key="13">
    <source>
        <dbReference type="ARBA" id="ARBA00044502"/>
    </source>
</evidence>
<evidence type="ECO:0000256" key="3">
    <source>
        <dbReference type="ARBA" id="ARBA00022525"/>
    </source>
</evidence>
<dbReference type="CDD" id="cd21175">
    <property type="entry name" value="LPMO_AA9"/>
    <property type="match status" value="1"/>
</dbReference>
<feature type="compositionally biased region" description="Polar residues" evidence="16">
    <location>
        <begin position="246"/>
        <end position="255"/>
    </location>
</feature>
<evidence type="ECO:0000256" key="4">
    <source>
        <dbReference type="ARBA" id="ARBA00022723"/>
    </source>
</evidence>
<dbReference type="InterPro" id="IPR049892">
    <property type="entry name" value="AA9"/>
</dbReference>
<comment type="caution">
    <text evidence="20">The sequence shown here is derived from an EMBL/GenBank/DDBJ whole genome shotgun (WGS) entry which is preliminary data.</text>
</comment>
<evidence type="ECO:0000256" key="8">
    <source>
        <dbReference type="ARBA" id="ARBA00023008"/>
    </source>
</evidence>
<dbReference type="OrthoDB" id="4849160at2759"/>
<evidence type="ECO:0000313" key="21">
    <source>
        <dbReference type="Proteomes" id="UP000292702"/>
    </source>
</evidence>
<evidence type="ECO:0000256" key="5">
    <source>
        <dbReference type="ARBA" id="ARBA00022729"/>
    </source>
</evidence>
<keyword evidence="12" id="KW-0624">Polysaccharide degradation</keyword>
<feature type="signal peptide" evidence="18">
    <location>
        <begin position="1"/>
        <end position="22"/>
    </location>
</feature>
<dbReference type="PANTHER" id="PTHR33353">
    <property type="entry name" value="PUTATIVE (AFU_ORTHOLOGUE AFUA_1G12560)-RELATED"/>
    <property type="match status" value="1"/>
</dbReference>
<evidence type="ECO:0000256" key="2">
    <source>
        <dbReference type="ARBA" id="ARBA00004613"/>
    </source>
</evidence>
<evidence type="ECO:0000256" key="15">
    <source>
        <dbReference type="ARBA" id="ARBA00047174"/>
    </source>
</evidence>
<protein>
    <recommendedName>
        <fullName evidence="15">lytic cellulose monooxygenase (C4-dehydrogenating)</fullName>
        <ecNumber evidence="15">1.14.99.56</ecNumber>
    </recommendedName>
</protein>
<gene>
    <name evidence="20" type="ORF">EIP91_008683</name>
</gene>
<comment type="similarity">
    <text evidence="13">Belongs to the polysaccharide monooxygenase AA9 family.</text>
</comment>
<keyword evidence="17" id="KW-0472">Membrane</keyword>
<keyword evidence="11" id="KW-0119">Carbohydrate metabolism</keyword>
<accession>A0A4V2MV67</accession>
<evidence type="ECO:0000256" key="12">
    <source>
        <dbReference type="ARBA" id="ARBA00023326"/>
    </source>
</evidence>
<comment type="catalytic activity">
    <reaction evidence="14">
        <text>[(1-&gt;4)-beta-D-glucosyl]n+m + reduced acceptor + O2 = 4-dehydro-beta-D-glucosyl-[(1-&gt;4)-beta-D-glucosyl]n-1 + [(1-&gt;4)-beta-D-glucosyl]m + acceptor + H2O.</text>
        <dbReference type="EC" id="1.14.99.56"/>
    </reaction>
</comment>
<dbReference type="GO" id="GO:0005576">
    <property type="term" value="C:extracellular region"/>
    <property type="evidence" value="ECO:0007669"/>
    <property type="project" value="UniProtKB-SubCell"/>
</dbReference>
<dbReference type="AlphaFoldDB" id="A0A4V2MV67"/>
<dbReference type="STRING" id="92696.A0A4V2MV67"/>
<keyword evidence="7" id="KW-0560">Oxidoreductase</keyword>
<dbReference type="Gene3D" id="2.70.50.70">
    <property type="match status" value="1"/>
</dbReference>
<keyword evidence="9" id="KW-0503">Monooxygenase</keyword>
<sequence length="354" mass="37370">MKTFVAIAILSLAASTPTLVNAHGFIRQVAIDGRRYAGNLHNSDKGASPIRLVGGIGPVKGTNSKDLICGLSAQNAEMVVPANPGSTVSFQWSGGGNQRWPHSTGPLITYMTSCGPTSCDKFDPTNAKWFKIAQLGKKDANTWFQEDIERGSALNVTLPKNLSPGGYLIRQEIIALHHATSMGGAEFYPSCIQVQIGGCETGFPLQTVSFPGAYSDSDPGIFDPDVHSPGSFYNFPGGPVSELAAASNSGAVSEQLTDSATSPSPSSSLSADDDAYGYNDGDGSDDNTSSAPASDTSQDNVPLVLHIVLAAVNAFLLVGHSFLDRSRRRAKRKSCRCGDAEQESQFELEYILSA</sequence>
<evidence type="ECO:0000256" key="18">
    <source>
        <dbReference type="SAM" id="SignalP"/>
    </source>
</evidence>
<keyword evidence="21" id="KW-1185">Reference proteome</keyword>
<keyword evidence="10" id="KW-1015">Disulfide bond</keyword>
<evidence type="ECO:0000256" key="14">
    <source>
        <dbReference type="ARBA" id="ARBA00045077"/>
    </source>
</evidence>
<dbReference type="Pfam" id="PF03443">
    <property type="entry name" value="AA9"/>
    <property type="match status" value="1"/>
</dbReference>
<dbReference type="GO" id="GO:0046872">
    <property type="term" value="F:metal ion binding"/>
    <property type="evidence" value="ECO:0007669"/>
    <property type="project" value="UniProtKB-KW"/>
</dbReference>
<proteinExistence type="inferred from homology"/>
<evidence type="ECO:0000256" key="9">
    <source>
        <dbReference type="ARBA" id="ARBA00023033"/>
    </source>
</evidence>
<dbReference type="InterPro" id="IPR005103">
    <property type="entry name" value="AA9_LPMO"/>
</dbReference>
<evidence type="ECO:0000256" key="16">
    <source>
        <dbReference type="SAM" id="MobiDB-lite"/>
    </source>
</evidence>
<feature type="compositionally biased region" description="Low complexity" evidence="16">
    <location>
        <begin position="256"/>
        <end position="281"/>
    </location>
</feature>
<evidence type="ECO:0000256" key="17">
    <source>
        <dbReference type="SAM" id="Phobius"/>
    </source>
</evidence>
<feature type="chain" id="PRO_5020728720" description="lytic cellulose monooxygenase (C4-dehydrogenating)" evidence="18">
    <location>
        <begin position="23"/>
        <end position="354"/>
    </location>
</feature>
<keyword evidence="6" id="KW-0136">Cellulose degradation</keyword>
<keyword evidence="8" id="KW-0186">Copper</keyword>
<keyword evidence="4" id="KW-0479">Metal-binding</keyword>
<dbReference type="EMBL" id="RWJN01000484">
    <property type="protein sequence ID" value="TCD61287.1"/>
    <property type="molecule type" value="Genomic_DNA"/>
</dbReference>
<organism evidence="20 21">
    <name type="scientific">Steccherinum ochraceum</name>
    <dbReference type="NCBI Taxonomy" id="92696"/>
    <lineage>
        <taxon>Eukaryota</taxon>
        <taxon>Fungi</taxon>
        <taxon>Dikarya</taxon>
        <taxon>Basidiomycota</taxon>
        <taxon>Agaricomycotina</taxon>
        <taxon>Agaricomycetes</taxon>
        <taxon>Polyporales</taxon>
        <taxon>Steccherinaceae</taxon>
        <taxon>Steccherinum</taxon>
    </lineage>
</organism>
<evidence type="ECO:0000259" key="19">
    <source>
        <dbReference type="Pfam" id="PF03443"/>
    </source>
</evidence>
<keyword evidence="3" id="KW-0964">Secreted</keyword>
<keyword evidence="5 18" id="KW-0732">Signal</keyword>
<evidence type="ECO:0000256" key="7">
    <source>
        <dbReference type="ARBA" id="ARBA00023002"/>
    </source>
</evidence>
<keyword evidence="17" id="KW-1133">Transmembrane helix</keyword>
<dbReference type="EC" id="1.14.99.56" evidence="15"/>
<feature type="region of interest" description="Disordered" evidence="16">
    <location>
        <begin position="246"/>
        <end position="297"/>
    </location>
</feature>